<feature type="domain" description="Ppx/GppA phosphatase N-terminal" evidence="2">
    <location>
        <begin position="20"/>
        <end position="283"/>
    </location>
</feature>
<evidence type="ECO:0000256" key="1">
    <source>
        <dbReference type="ARBA" id="ARBA00007125"/>
    </source>
</evidence>
<dbReference type="InterPro" id="IPR003695">
    <property type="entry name" value="Ppx_GppA_N"/>
</dbReference>
<dbReference type="Proteomes" id="UP000199652">
    <property type="component" value="Unassembled WGS sequence"/>
</dbReference>
<dbReference type="AlphaFoldDB" id="A0A1H3AQL4"/>
<protein>
    <submittedName>
        <fullName evidence="4">Exopolyphosphatase / guanosine-5'-triphosphate,3'-diphosphate pyrophosphatase</fullName>
    </submittedName>
</protein>
<reference evidence="5" key="1">
    <citation type="submission" date="2016-10" db="EMBL/GenBank/DDBJ databases">
        <authorList>
            <person name="Varghese N."/>
            <person name="Submissions S."/>
        </authorList>
    </citation>
    <scope>NUCLEOTIDE SEQUENCE [LARGE SCALE GENOMIC DNA]</scope>
    <source>
        <strain evidence="5">VPI 5359</strain>
    </source>
</reference>
<keyword evidence="5" id="KW-1185">Reference proteome</keyword>
<evidence type="ECO:0000259" key="3">
    <source>
        <dbReference type="Pfam" id="PF21447"/>
    </source>
</evidence>
<sequence>MIKRFAAIYIGSSKCEMVVGQRGKGTINILDRTMYPIDFGRQSFSRGTITFQSVYALSRILNEYIEIAEASAVDEIEIIGTAALREAINRDYVLEQIRVFTGGHSVRLLKREEETELLFRYMAHICGQEILAPEEDTVLTAISSGSIAVALVSGGTITTLQNEEMGYLKLMALYKTMEERTGNFESLLTDFIAIRTRDFKKNLEKRSVANLVVTSHDVENLAALCEIKPAPEGYFEVPEATLTKLRKEISNLSAGQLQKRYPVLGPYQAETIRHTLLLVLKLMADTGVHQVKLVRLSVCDAQLEFKMGIGKTRELDKWIDASSIASARYMARRYLVDQAHNAAVEKIALRLFGALKGQYQMGRTEEQFLRLAAILLDIGRFVGEDDGGCLNRRIIESSDIIGLDAREKRVLGRIVDGVRLATFEKVEDDEELQVTERLQVAKIIAILKLATALDKSHKQKVDKIRCHLDAKAFEVTVQTKGNIQLEEYYFALGAQAMKDVYGIEPSLRVKRVSI</sequence>
<evidence type="ECO:0000313" key="4">
    <source>
        <dbReference type="EMBL" id="SDX32030.1"/>
    </source>
</evidence>
<dbReference type="PANTHER" id="PTHR30005:SF0">
    <property type="entry name" value="RETROGRADE REGULATION PROTEIN 2"/>
    <property type="match status" value="1"/>
</dbReference>
<name>A0A1H3AQL4_EUBBA</name>
<dbReference type="GO" id="GO:0016462">
    <property type="term" value="F:pyrophosphatase activity"/>
    <property type="evidence" value="ECO:0007669"/>
    <property type="project" value="TreeGrafter"/>
</dbReference>
<dbReference type="SUPFAM" id="SSF109604">
    <property type="entry name" value="HD-domain/PDEase-like"/>
    <property type="match status" value="1"/>
</dbReference>
<dbReference type="InterPro" id="IPR048950">
    <property type="entry name" value="Ppx_GppA_C"/>
</dbReference>
<evidence type="ECO:0000313" key="5">
    <source>
        <dbReference type="Proteomes" id="UP000199652"/>
    </source>
</evidence>
<dbReference type="Gene3D" id="3.30.420.40">
    <property type="match status" value="1"/>
</dbReference>
<dbReference type="SUPFAM" id="SSF53067">
    <property type="entry name" value="Actin-like ATPase domain"/>
    <property type="match status" value="1"/>
</dbReference>
<dbReference type="RefSeq" id="WP_090242406.1">
    <property type="nucleotide sequence ID" value="NZ_FNOU01000001.1"/>
</dbReference>
<dbReference type="STRING" id="1528.SAMN04488579_101143"/>
<dbReference type="InterPro" id="IPR050273">
    <property type="entry name" value="GppA/Ppx_hydrolase"/>
</dbReference>
<dbReference type="InterPro" id="IPR043129">
    <property type="entry name" value="ATPase_NBD"/>
</dbReference>
<dbReference type="Pfam" id="PF21447">
    <property type="entry name" value="Ppx-GppA_III"/>
    <property type="match status" value="1"/>
</dbReference>
<dbReference type="Gene3D" id="3.30.420.150">
    <property type="entry name" value="Exopolyphosphatase. Domain 2"/>
    <property type="match status" value="1"/>
</dbReference>
<dbReference type="EMBL" id="FNOU01000001">
    <property type="protein sequence ID" value="SDX32030.1"/>
    <property type="molecule type" value="Genomic_DNA"/>
</dbReference>
<evidence type="ECO:0000259" key="2">
    <source>
        <dbReference type="Pfam" id="PF02541"/>
    </source>
</evidence>
<organism evidence="4 5">
    <name type="scientific">Eubacterium barkeri</name>
    <name type="common">Clostridium barkeri</name>
    <dbReference type="NCBI Taxonomy" id="1528"/>
    <lineage>
        <taxon>Bacteria</taxon>
        <taxon>Bacillati</taxon>
        <taxon>Bacillota</taxon>
        <taxon>Clostridia</taxon>
        <taxon>Eubacteriales</taxon>
        <taxon>Eubacteriaceae</taxon>
        <taxon>Eubacterium</taxon>
    </lineage>
</organism>
<accession>A0A1H3AQL4</accession>
<dbReference type="Pfam" id="PF02541">
    <property type="entry name" value="Ppx-GppA"/>
    <property type="match status" value="1"/>
</dbReference>
<dbReference type="Gene3D" id="1.10.3210.10">
    <property type="entry name" value="Hypothetical protein af1432"/>
    <property type="match status" value="1"/>
</dbReference>
<feature type="domain" description="Ppx/GppA phosphatase C-terminal" evidence="3">
    <location>
        <begin position="326"/>
        <end position="478"/>
    </location>
</feature>
<gene>
    <name evidence="4" type="ORF">SAMN04488579_101143</name>
</gene>
<dbReference type="OrthoDB" id="9814545at2"/>
<dbReference type="PANTHER" id="PTHR30005">
    <property type="entry name" value="EXOPOLYPHOSPHATASE"/>
    <property type="match status" value="1"/>
</dbReference>
<proteinExistence type="inferred from homology"/>
<comment type="similarity">
    <text evidence="1">Belongs to the GppA/Ppx family.</text>
</comment>